<reference evidence="3" key="1">
    <citation type="submission" date="2021-01" db="EMBL/GenBank/DDBJ databases">
        <authorList>
            <consortium name="Genoscope - CEA"/>
            <person name="William W."/>
        </authorList>
    </citation>
    <scope>NUCLEOTIDE SEQUENCE</scope>
</reference>
<protein>
    <recommendedName>
        <fullName evidence="5">Transmembrane protein</fullName>
    </recommendedName>
</protein>
<feature type="transmembrane region" description="Helical" evidence="2">
    <location>
        <begin position="59"/>
        <end position="82"/>
    </location>
</feature>
<feature type="transmembrane region" description="Helical" evidence="2">
    <location>
        <begin position="235"/>
        <end position="252"/>
    </location>
</feature>
<keyword evidence="2" id="KW-1133">Transmembrane helix</keyword>
<organism evidence="3 4">
    <name type="scientific">Paramecium octaurelia</name>
    <dbReference type="NCBI Taxonomy" id="43137"/>
    <lineage>
        <taxon>Eukaryota</taxon>
        <taxon>Sar</taxon>
        <taxon>Alveolata</taxon>
        <taxon>Ciliophora</taxon>
        <taxon>Intramacronucleata</taxon>
        <taxon>Oligohymenophorea</taxon>
        <taxon>Peniculida</taxon>
        <taxon>Parameciidae</taxon>
        <taxon>Paramecium</taxon>
    </lineage>
</organism>
<evidence type="ECO:0008006" key="5">
    <source>
        <dbReference type="Google" id="ProtNLM"/>
    </source>
</evidence>
<sequence>MLKYIDIIELTKSSQILNLGIFILTSIIPILLLFLYFVLYFHYNRHPRRRQEENTLEKLFIRLLTIQEWIFFYPTIQIHTLIISCKYFDESNFKQICNFTSFQDFVIIIQSITILIVSIFIQFTTIAFIRNGKFQKQDYSSLYFKNGQIYVIINQVLQNLFACLYESNSTVEYLSLLVLHTVFHLIMWILAITKWPTFNQAFIQYWFILIININLSLYISFILDTIFEQNNSKGYGFYHFLWILIMLFFTQLKISEVQMKSRLFQNIINEQTLLTKIQSFEQMISRRDKQSNIVLVLGIVRSHQNSNCKNNLIKQDLKRCYCTMKMIYDPKKQNDIRNLSSSITKHINIFSKLVIKSWYEQYINENSSNYYIRLQYSQYLFYKIDLYAQSLIELNKLNNQLKSLSDKLQFCNLSLKIKQKIDILCMQSYKQRFDFEVVVAIEESIRRIQKSIIYIMDMQIKMFKSIIKYHDINEQLLIKDFDQTLNKIQEIKINWKDITRRQIIQNDKVQFKSFLHRKKEFAILHNWFRQNILKKRVKQSILPVETDEFIQEESDSDSENDHFYDQQKIFNLLSGILHCNTNGEILKFSQNCQTLYGQQQLKSIFELIPHSMQRNHQIAMRQFIENGKRRSLFKKLKIFYINETSNIVQANKYLKCILNQKMCIEYVCMIRPIIKLTPTNFILLNENWEIDSTTIQLEKLFQKQSCLLIQCPKLLRYSHYQVLMKDNDYDFFQLRISQTQTQYIQELTQYIQSQQNISESHQTRRYTNRRGDNFKYLLDQALVDENVNNGYEFSKSNAKFRKIIDENNITLHMRIPLDEKQLNEDYSEFKRSLNQDDQMTKSMRIQRLRKIVIRNQYGLLRFNKYELLRRIMKYKLLTQKKYYHQIKKLFEEYCSNTNNLNKVLKIEGSILFTTKTSFDKTIIIKVNRFEFYEQEAKKYTSSSQSERKRTTSSQSTQFILRRNSDIYFQNFFQNQSNNFQTLPQDNNDYDSIRDNITKTLITENELQVDFSNQKAISDDGFSKQNWLIKNEFIKDDLNKIPKMLEELTYIKLLNRFLLISLLVLIMTEYVFGPQLYISSIIQNSFNKVELVTSFVQIISQTYNSIIDLDLSLQDIHMANLIQINKLAQSSVSQLNELTLETQDFISIFTQNTDFNEDISTLDLIGTFRANVNNFLQVALNIDSITLNETISFYRTSLIPYFYVTLNKSIENINQALEANLEYIKGIFQAFLLFISLFNGTIIISNIMFLFQMIKKTKLLLSSFSMINKQQFVQIYKYQISLRQQLRFMNFSNLNATQNHIENLMQRENLEVEQDQDSSITKYTESQHWIRLTIKVLLTYISIMTMLLIMGIYYNFYLQSIIDGISLFIQNNAFTQNLLPYWAVVAIKDAYCFQQHYQNEINLTQYIELIKQFQSMQINKQVYNNNLQSVQSLFYGDQCQNGNLNLSSYETQQCQYLVNGALTKGLIVYYDYLYQISISLTNSSDTRFEKLSLERLMEFSELQGIVFSLQNFAVIEFNKEIDSRLSDYISVEKALVIVFISLTCLFYYLIIESYFHNLMDSQYRKFRQFYDQNYPNSILHQNKTLRARFKKYGILKK</sequence>
<proteinExistence type="predicted"/>
<dbReference type="EMBL" id="CAJJDP010000051">
    <property type="protein sequence ID" value="CAD8168088.1"/>
    <property type="molecule type" value="Genomic_DNA"/>
</dbReference>
<dbReference type="PANTHER" id="PTHR31600">
    <property type="entry name" value="TINY MACROCYSTS PROTEIN B-RELATED"/>
    <property type="match status" value="1"/>
</dbReference>
<keyword evidence="2" id="KW-0472">Membrane</keyword>
<feature type="transmembrane region" description="Helical" evidence="2">
    <location>
        <begin position="173"/>
        <end position="193"/>
    </location>
</feature>
<evidence type="ECO:0000256" key="1">
    <source>
        <dbReference type="SAM" id="Coils"/>
    </source>
</evidence>
<dbReference type="Proteomes" id="UP000683925">
    <property type="component" value="Unassembled WGS sequence"/>
</dbReference>
<dbReference type="PANTHER" id="PTHR31600:SF2">
    <property type="entry name" value="GAMETE ENRICHED GENE 10 PROTEIN-RELATED"/>
    <property type="match status" value="1"/>
</dbReference>
<gene>
    <name evidence="3" type="ORF">POCTA_138.1.T0510110</name>
</gene>
<comment type="caution">
    <text evidence="3">The sequence shown here is derived from an EMBL/GenBank/DDBJ whole genome shotgun (WGS) entry which is preliminary data.</text>
</comment>
<keyword evidence="2" id="KW-0812">Transmembrane</keyword>
<keyword evidence="4" id="KW-1185">Reference proteome</keyword>
<evidence type="ECO:0000313" key="4">
    <source>
        <dbReference type="Proteomes" id="UP000683925"/>
    </source>
</evidence>
<feature type="transmembrane region" description="Helical" evidence="2">
    <location>
        <begin position="1336"/>
        <end position="1355"/>
    </location>
</feature>
<feature type="transmembrane region" description="Helical" evidence="2">
    <location>
        <begin position="205"/>
        <end position="223"/>
    </location>
</feature>
<dbReference type="OMA" id="NIVQANK"/>
<evidence type="ECO:0000256" key="2">
    <source>
        <dbReference type="SAM" id="Phobius"/>
    </source>
</evidence>
<keyword evidence="1" id="KW-0175">Coiled coil</keyword>
<feature type="transmembrane region" description="Helical" evidence="2">
    <location>
        <begin position="1226"/>
        <end position="1250"/>
    </location>
</feature>
<feature type="coiled-coil region" evidence="1">
    <location>
        <begin position="387"/>
        <end position="414"/>
    </location>
</feature>
<feature type="transmembrane region" description="Helical" evidence="2">
    <location>
        <begin position="16"/>
        <end position="39"/>
    </location>
</feature>
<feature type="transmembrane region" description="Helical" evidence="2">
    <location>
        <begin position="102"/>
        <end position="129"/>
    </location>
</feature>
<dbReference type="InterPro" id="IPR052994">
    <property type="entry name" value="Tiny_macrocysts_regulators"/>
</dbReference>
<feature type="transmembrane region" description="Helical" evidence="2">
    <location>
        <begin position="1533"/>
        <end position="1554"/>
    </location>
</feature>
<dbReference type="OrthoDB" id="301620at2759"/>
<name>A0A8S1URZ5_PAROT</name>
<accession>A0A8S1URZ5</accession>
<evidence type="ECO:0000313" key="3">
    <source>
        <dbReference type="EMBL" id="CAD8168088.1"/>
    </source>
</evidence>